<dbReference type="GO" id="GO:0009055">
    <property type="term" value="F:electron transfer activity"/>
    <property type="evidence" value="ECO:0007669"/>
    <property type="project" value="TreeGrafter"/>
</dbReference>
<keyword evidence="3" id="KW-1185">Reference proteome</keyword>
<comment type="caution">
    <text evidence="2">The sequence shown here is derived from an EMBL/GenBank/DDBJ whole genome shotgun (WGS) entry which is preliminary data.</text>
</comment>
<dbReference type="GO" id="GO:0045454">
    <property type="term" value="P:cell redox homeostasis"/>
    <property type="evidence" value="ECO:0007669"/>
    <property type="project" value="TreeGrafter"/>
</dbReference>
<dbReference type="CDD" id="cd02976">
    <property type="entry name" value="NrdH"/>
    <property type="match status" value="1"/>
</dbReference>
<dbReference type="EMBL" id="LCZJ02000034">
    <property type="protein sequence ID" value="KTD84463.1"/>
    <property type="molecule type" value="Genomic_DNA"/>
</dbReference>
<proteinExistence type="predicted"/>
<dbReference type="PANTHER" id="PTHR34386">
    <property type="entry name" value="GLUTAREDOXIN"/>
    <property type="match status" value="1"/>
</dbReference>
<dbReference type="InterPro" id="IPR036249">
    <property type="entry name" value="Thioredoxin-like_sf"/>
</dbReference>
<evidence type="ECO:0000313" key="3">
    <source>
        <dbReference type="Proteomes" id="UP000054709"/>
    </source>
</evidence>
<dbReference type="RefSeq" id="WP_060625785.1">
    <property type="nucleotide sequence ID" value="NZ_LCZJ02000034.1"/>
</dbReference>
<protein>
    <recommendedName>
        <fullName evidence="1">Glutaredoxin domain-containing protein</fullName>
    </recommendedName>
</protein>
<reference evidence="2 3" key="1">
    <citation type="journal article" date="2015" name="Int. Biodeterior. Biodegradation">
        <title>Physiological and genetic screening methods for the isolation of methyl tert-butyl ether-degrading bacteria for bioremediation purposes.</title>
        <authorList>
            <person name="Guisado I.M."/>
            <person name="Purswani J."/>
            <person name="Gonzalez Lopez J."/>
            <person name="Pozo C."/>
        </authorList>
    </citation>
    <scope>NUCLEOTIDE SEQUENCE [LARGE SCALE GENOMIC DNA]</scope>
    <source>
        <strain evidence="2 3">SH7</strain>
    </source>
</reference>
<organism evidence="2 3">
    <name type="scientific">Paenibacillus etheri</name>
    <dbReference type="NCBI Taxonomy" id="1306852"/>
    <lineage>
        <taxon>Bacteria</taxon>
        <taxon>Bacillati</taxon>
        <taxon>Bacillota</taxon>
        <taxon>Bacilli</taxon>
        <taxon>Bacillales</taxon>
        <taxon>Paenibacillaceae</taxon>
        <taxon>Paenibacillus</taxon>
    </lineage>
</organism>
<dbReference type="AlphaFoldDB" id="A0A0W1AT21"/>
<dbReference type="Gene3D" id="3.40.30.10">
    <property type="entry name" value="Glutaredoxin"/>
    <property type="match status" value="1"/>
</dbReference>
<dbReference type="InterPro" id="IPR002109">
    <property type="entry name" value="Glutaredoxin"/>
</dbReference>
<dbReference type="Proteomes" id="UP000054709">
    <property type="component" value="Unassembled WGS sequence"/>
</dbReference>
<dbReference type="InterPro" id="IPR051548">
    <property type="entry name" value="Grx-like_ET"/>
</dbReference>
<accession>A0A0W1AT21</accession>
<dbReference type="Pfam" id="PF00462">
    <property type="entry name" value="Glutaredoxin"/>
    <property type="match status" value="1"/>
</dbReference>
<dbReference type="OrthoDB" id="9795531at2"/>
<sequence>MNVEVFTTPTCEDCRNFKKFLSEHHIPFTEFNIADHPDHADTLFNRTGKRLVPTIFINNQVFFGFVFNRQEIEKQLLV</sequence>
<evidence type="ECO:0000259" key="1">
    <source>
        <dbReference type="Pfam" id="PF00462"/>
    </source>
</evidence>
<name>A0A0W1AT21_9BACL</name>
<evidence type="ECO:0000313" key="2">
    <source>
        <dbReference type="EMBL" id="KTD84463.1"/>
    </source>
</evidence>
<dbReference type="PROSITE" id="PS51354">
    <property type="entry name" value="GLUTAREDOXIN_2"/>
    <property type="match status" value="1"/>
</dbReference>
<dbReference type="PANTHER" id="PTHR34386:SF1">
    <property type="entry name" value="GLUTAREDOXIN-LIKE PROTEIN NRDH"/>
    <property type="match status" value="1"/>
</dbReference>
<feature type="domain" description="Glutaredoxin" evidence="1">
    <location>
        <begin position="3"/>
        <end position="61"/>
    </location>
</feature>
<dbReference type="SUPFAM" id="SSF52833">
    <property type="entry name" value="Thioredoxin-like"/>
    <property type="match status" value="1"/>
</dbReference>
<gene>
    <name evidence="2" type="ORF">UQ64_26095</name>
</gene>